<comment type="caution">
    <text evidence="3">The sequence shown here is derived from an EMBL/GenBank/DDBJ whole genome shotgun (WGS) entry which is preliminary data.</text>
</comment>
<dbReference type="PANTHER" id="PTHR24073">
    <property type="entry name" value="DRAB5-RELATED"/>
    <property type="match status" value="1"/>
</dbReference>
<dbReference type="InterPro" id="IPR025662">
    <property type="entry name" value="Sigma_54_int_dom_ATP-bd_1"/>
</dbReference>
<keyword evidence="2" id="KW-0342">GTP-binding</keyword>
<dbReference type="PROSITE" id="PS00675">
    <property type="entry name" value="SIGMA54_INTERACT_1"/>
    <property type="match status" value="1"/>
</dbReference>
<dbReference type="SUPFAM" id="SSF52540">
    <property type="entry name" value="P-loop containing nucleoside triphosphate hydrolases"/>
    <property type="match status" value="1"/>
</dbReference>
<name>A0AA86UXL4_9EUKA</name>
<dbReference type="Proteomes" id="UP001642409">
    <property type="component" value="Unassembled WGS sequence"/>
</dbReference>
<gene>
    <name evidence="3" type="ORF">HINF_LOCUS56221</name>
    <name evidence="4" type="ORF">HINF_LOCUS77228</name>
</gene>
<keyword evidence="5" id="KW-1185">Reference proteome</keyword>
<reference evidence="3" key="1">
    <citation type="submission" date="2023-06" db="EMBL/GenBank/DDBJ databases">
        <authorList>
            <person name="Kurt Z."/>
        </authorList>
    </citation>
    <scope>NUCLEOTIDE SEQUENCE</scope>
</reference>
<dbReference type="GO" id="GO:0005525">
    <property type="term" value="F:GTP binding"/>
    <property type="evidence" value="ECO:0007669"/>
    <property type="project" value="UniProtKB-KW"/>
</dbReference>
<dbReference type="PROSITE" id="PS51419">
    <property type="entry name" value="RAB"/>
    <property type="match status" value="1"/>
</dbReference>
<dbReference type="NCBIfam" id="TIGR00231">
    <property type="entry name" value="small_GTP"/>
    <property type="match status" value="1"/>
</dbReference>
<proteinExistence type="predicted"/>
<evidence type="ECO:0000256" key="2">
    <source>
        <dbReference type="ARBA" id="ARBA00023134"/>
    </source>
</evidence>
<dbReference type="InterPro" id="IPR005225">
    <property type="entry name" value="Small_GTP-bd"/>
</dbReference>
<accession>A0AA86UXL4</accession>
<keyword evidence="1" id="KW-0547">Nucleotide-binding</keyword>
<dbReference type="Gene3D" id="3.40.50.300">
    <property type="entry name" value="P-loop containing nucleotide triphosphate hydrolases"/>
    <property type="match status" value="1"/>
</dbReference>
<protein>
    <submittedName>
        <fullName evidence="3">Rab11</fullName>
    </submittedName>
</protein>
<evidence type="ECO:0000313" key="3">
    <source>
        <dbReference type="EMBL" id="CAI9968576.1"/>
    </source>
</evidence>
<dbReference type="InterPro" id="IPR027417">
    <property type="entry name" value="P-loop_NTPase"/>
</dbReference>
<dbReference type="SMART" id="SM00175">
    <property type="entry name" value="RAB"/>
    <property type="match status" value="1"/>
</dbReference>
<evidence type="ECO:0000256" key="1">
    <source>
        <dbReference type="ARBA" id="ARBA00022741"/>
    </source>
</evidence>
<organism evidence="3">
    <name type="scientific">Hexamita inflata</name>
    <dbReference type="NCBI Taxonomy" id="28002"/>
    <lineage>
        <taxon>Eukaryota</taxon>
        <taxon>Metamonada</taxon>
        <taxon>Diplomonadida</taxon>
        <taxon>Hexamitidae</taxon>
        <taxon>Hexamitinae</taxon>
        <taxon>Hexamita</taxon>
    </lineage>
</organism>
<dbReference type="AlphaFoldDB" id="A0AA86UXL4"/>
<dbReference type="CDD" id="cd00154">
    <property type="entry name" value="Rab"/>
    <property type="match status" value="1"/>
</dbReference>
<dbReference type="PRINTS" id="PR00449">
    <property type="entry name" value="RASTRNSFRMNG"/>
</dbReference>
<sequence>MADEIKVVIIGDTGVGKTCIATRLIANTFNPQSPSTLSAAFLRKQMNNHQLQIWDTAGQERFRSIAPLYYRNAYAVILVFDITTVVAKPTLISKNTNYFKTIFCINFNYILTQCLVASPFYFITSSNLLGIESIK</sequence>
<reference evidence="4 5" key="2">
    <citation type="submission" date="2024-07" db="EMBL/GenBank/DDBJ databases">
        <authorList>
            <person name="Akdeniz Z."/>
        </authorList>
    </citation>
    <scope>NUCLEOTIDE SEQUENCE [LARGE SCALE GENOMIC DNA]</scope>
</reference>
<evidence type="ECO:0000313" key="5">
    <source>
        <dbReference type="Proteomes" id="UP001642409"/>
    </source>
</evidence>
<evidence type="ECO:0000313" key="4">
    <source>
        <dbReference type="EMBL" id="CAL6112841.1"/>
    </source>
</evidence>
<dbReference type="EMBL" id="CAXDID020000748">
    <property type="protein sequence ID" value="CAL6112841.1"/>
    <property type="molecule type" value="Genomic_DNA"/>
</dbReference>
<dbReference type="Pfam" id="PF08477">
    <property type="entry name" value="Roc"/>
    <property type="match status" value="1"/>
</dbReference>
<dbReference type="EMBL" id="CATOUU010001044">
    <property type="protein sequence ID" value="CAI9968576.1"/>
    <property type="molecule type" value="Genomic_DNA"/>
</dbReference>